<gene>
    <name evidence="2" type="ORF">AAFF_G00352560</name>
</gene>
<protein>
    <submittedName>
        <fullName evidence="2">Uncharacterized protein</fullName>
    </submittedName>
</protein>
<dbReference type="Proteomes" id="UP001221898">
    <property type="component" value="Unassembled WGS sequence"/>
</dbReference>
<evidence type="ECO:0000313" key="2">
    <source>
        <dbReference type="EMBL" id="KAJ8403484.1"/>
    </source>
</evidence>
<evidence type="ECO:0000256" key="1">
    <source>
        <dbReference type="SAM" id="MobiDB-lite"/>
    </source>
</evidence>
<reference evidence="2" key="1">
    <citation type="journal article" date="2023" name="Science">
        <title>Genome structures resolve the early diversification of teleost fishes.</title>
        <authorList>
            <person name="Parey E."/>
            <person name="Louis A."/>
            <person name="Montfort J."/>
            <person name="Bouchez O."/>
            <person name="Roques C."/>
            <person name="Iampietro C."/>
            <person name="Lluch J."/>
            <person name="Castinel A."/>
            <person name="Donnadieu C."/>
            <person name="Desvignes T."/>
            <person name="Floi Bucao C."/>
            <person name="Jouanno E."/>
            <person name="Wen M."/>
            <person name="Mejri S."/>
            <person name="Dirks R."/>
            <person name="Jansen H."/>
            <person name="Henkel C."/>
            <person name="Chen W.J."/>
            <person name="Zahm M."/>
            <person name="Cabau C."/>
            <person name="Klopp C."/>
            <person name="Thompson A.W."/>
            <person name="Robinson-Rechavi M."/>
            <person name="Braasch I."/>
            <person name="Lecointre G."/>
            <person name="Bobe J."/>
            <person name="Postlethwait J.H."/>
            <person name="Berthelot C."/>
            <person name="Roest Crollius H."/>
            <person name="Guiguen Y."/>
        </authorList>
    </citation>
    <scope>NUCLEOTIDE SEQUENCE</scope>
    <source>
        <strain evidence="2">NC1722</strain>
    </source>
</reference>
<accession>A0AAD7WPE3</accession>
<evidence type="ECO:0000313" key="3">
    <source>
        <dbReference type="Proteomes" id="UP001221898"/>
    </source>
</evidence>
<proteinExistence type="predicted"/>
<sequence length="142" mass="15676">MPSSGQDLWVPPVVPLPHAMPRDRGTVDCSLSVRVMGRSCAHSRRRVYSAVSDTPPPATLLAVLRSHMQGQITAWIGTTVHSNRGTLTNLLTKSSRKGVQKVSLVFTLFAKPRKLHKHTKSGTHGRLNISKPPPQKTHQFFL</sequence>
<name>A0AAD7WPE3_9TELE</name>
<comment type="caution">
    <text evidence="2">The sequence shown here is derived from an EMBL/GenBank/DDBJ whole genome shotgun (WGS) entry which is preliminary data.</text>
</comment>
<keyword evidence="3" id="KW-1185">Reference proteome</keyword>
<feature type="region of interest" description="Disordered" evidence="1">
    <location>
        <begin position="117"/>
        <end position="142"/>
    </location>
</feature>
<dbReference type="EMBL" id="JAINUG010000058">
    <property type="protein sequence ID" value="KAJ8403484.1"/>
    <property type="molecule type" value="Genomic_DNA"/>
</dbReference>
<organism evidence="2 3">
    <name type="scientific">Aldrovandia affinis</name>
    <dbReference type="NCBI Taxonomy" id="143900"/>
    <lineage>
        <taxon>Eukaryota</taxon>
        <taxon>Metazoa</taxon>
        <taxon>Chordata</taxon>
        <taxon>Craniata</taxon>
        <taxon>Vertebrata</taxon>
        <taxon>Euteleostomi</taxon>
        <taxon>Actinopterygii</taxon>
        <taxon>Neopterygii</taxon>
        <taxon>Teleostei</taxon>
        <taxon>Notacanthiformes</taxon>
        <taxon>Halosauridae</taxon>
        <taxon>Aldrovandia</taxon>
    </lineage>
</organism>
<dbReference type="AlphaFoldDB" id="A0AAD7WPE3"/>